<evidence type="ECO:0000256" key="1">
    <source>
        <dbReference type="ARBA" id="ARBA00004251"/>
    </source>
</evidence>
<feature type="transmembrane region" description="Helical" evidence="12">
    <location>
        <begin position="428"/>
        <end position="452"/>
    </location>
</feature>
<protein>
    <submittedName>
        <fullName evidence="16">F5/8 type C domain-containing protein</fullName>
    </submittedName>
</protein>
<keyword evidence="10" id="KW-0325">Glycoprotein</keyword>
<evidence type="ECO:0000256" key="8">
    <source>
        <dbReference type="ARBA" id="ARBA00023136"/>
    </source>
</evidence>
<dbReference type="WBParaSite" id="SCUD_0000796701-mRNA-1">
    <property type="protein sequence ID" value="SCUD_0000796701-mRNA-1"/>
    <property type="gene ID" value="SCUD_0000796701"/>
</dbReference>
<name>A0A183JZ10_9TREM</name>
<feature type="domain" description="F5/8 type C" evidence="13">
    <location>
        <begin position="1"/>
        <end position="51"/>
    </location>
</feature>
<sequence>MFVNVLKANNDPRNIARTTLDSVVIAKRIRIYPYSHRSKQQVCLRFALYGCDFPDGVISYSMPQGDTITYGQQLLFGSPYSTIPQNFQDLTYDGQLIELENQLVGGIGQLMDNIAYLGNVTQHSDSHPAQPGFHFIGWNVPNKNLRIVFKFDEVRTFIWLRIFTFDSVPLKSRVFSQAIVEFSMDGKNFDKSIEISTNHARLIDPSQINPTRLSISDNDIQSSSSLSRLKRTSNSMHNELIQDTIIYNNHEWDGALVVQIPLASYRARYVSLTLTSTDSWILLSEVQFNSTIAQPKSLLPLLSNEEINNNNKSMKKPPDDDTSNHLDHSQKKLLNTDEKSFSASPRIGDHSEMLNKQDIRNSNKPMNPEIHSSMSVGNEKSLTSNHEIRSAEENLGNHNENHYSASSSSTSISSSSSLSASSSQLSQIIVIVSYVLGAILCLFILLAIIIIIQRKCKHYLHFKHQCCKQLTVETTGISPNQSGGFYSPLSLIGTCGSTNHHPHGVNSLLNYNVVNTMNIPEAAKLLQSLSTLSPNTRTTLTTTTTDNFVHNNNNNCLSNNGGNVGGVGVNHTVLHHPNNILQYTMNNNSNTLATESNSIIVNNNNNRLFGTTCANSIGGIGDGRISKLDYASTIGQPLPPPPPPTLPNGLLLPCIPQTGVVGGIGMNHHNHPGTTDQHHHQITEQPTSMYMQTNAANRLVGNDLNSLNGMSKCYCFLLVCKMVVRGSQQETLDPGFVLFGTRQQSVPVILKELMFPDGLDPVSPSFTRTSPPREGKLQKLESRTDAYIYKYFLSIHFPGPEYASASIFGFTPPPSDLSDGASIHCGENNNNGNNNILSNYYRPIISRLGNNQHYPTSGLMPNLNSNYNGPLSTLSNTGGPTYELHTKMHILPNDTINNNNNSNNNINNNEQFYSSTVNQPNATGFLFLPRSQIGNVGGGGGGTMMNRISFATNQFPQLNHTNIPSNNGFISVTSGDLYNIYQTTGINLPIQSNLQTSLQQQQQQQQMYCQQQPTEYKFIKQSDDNTTWQLSSTLSNNRQSIIINSTPQQISPFTEQCLNNLDSSWTGTVNSNNNDNNSHRITNITDTNIMGTLKANYFLPIMNTSTTLNNNNDNNNPKHDEQQIAQSYFLANHQQGKQQQITYPSFPPPPPRILTSINSGILSTTSPSTTVSTTITSPISSNELNFSRSSPVGATEAITTISTESGATNGDSGGGCYTMID</sequence>
<dbReference type="GO" id="GO:0005524">
    <property type="term" value="F:ATP binding"/>
    <property type="evidence" value="ECO:0007669"/>
    <property type="project" value="UniProtKB-KW"/>
</dbReference>
<keyword evidence="3 12" id="KW-0812">Transmembrane</keyword>
<feature type="compositionally biased region" description="Basic and acidic residues" evidence="11">
    <location>
        <begin position="347"/>
        <end position="361"/>
    </location>
</feature>
<evidence type="ECO:0000256" key="5">
    <source>
        <dbReference type="ARBA" id="ARBA00022741"/>
    </source>
</evidence>
<dbReference type="Gene3D" id="2.60.120.1190">
    <property type="match status" value="1"/>
</dbReference>
<proteinExistence type="predicted"/>
<dbReference type="InterPro" id="IPR048525">
    <property type="entry name" value="DDR1-2_DS-like"/>
</dbReference>
<feature type="compositionally biased region" description="Basic and acidic residues" evidence="11">
    <location>
        <begin position="316"/>
        <end position="327"/>
    </location>
</feature>
<keyword evidence="2" id="KW-1003">Cell membrane</keyword>
<evidence type="ECO:0000256" key="7">
    <source>
        <dbReference type="ARBA" id="ARBA00022989"/>
    </source>
</evidence>
<keyword evidence="6" id="KW-0067">ATP-binding</keyword>
<evidence type="ECO:0000313" key="16">
    <source>
        <dbReference type="WBParaSite" id="SCUD_0000796701-mRNA-1"/>
    </source>
</evidence>
<dbReference type="Gene3D" id="2.60.120.260">
    <property type="entry name" value="Galactose-binding domain-like"/>
    <property type="match status" value="1"/>
</dbReference>
<accession>A0A183JZ10</accession>
<feature type="compositionally biased region" description="Polar residues" evidence="11">
    <location>
        <begin position="362"/>
        <end position="384"/>
    </location>
</feature>
<dbReference type="SUPFAM" id="SSF49785">
    <property type="entry name" value="Galactose-binding domain-like"/>
    <property type="match status" value="1"/>
</dbReference>
<keyword evidence="4" id="KW-0732">Signal</keyword>
<dbReference type="PROSITE" id="PS50022">
    <property type="entry name" value="FA58C_3"/>
    <property type="match status" value="1"/>
</dbReference>
<dbReference type="InterPro" id="IPR000421">
    <property type="entry name" value="FA58C"/>
</dbReference>
<dbReference type="PANTHER" id="PTHR16148:SF14">
    <property type="entry name" value="MYND-TYPE DOMAIN-CONTAINING PROTEIN"/>
    <property type="match status" value="1"/>
</dbReference>
<dbReference type="GO" id="GO:0005886">
    <property type="term" value="C:plasma membrane"/>
    <property type="evidence" value="ECO:0007669"/>
    <property type="project" value="UniProtKB-SubCell"/>
</dbReference>
<evidence type="ECO:0000256" key="11">
    <source>
        <dbReference type="SAM" id="MobiDB-lite"/>
    </source>
</evidence>
<gene>
    <name evidence="14" type="ORF">SCUD_LOCUS7967</name>
</gene>
<organism evidence="16">
    <name type="scientific">Schistosoma curassoni</name>
    <dbReference type="NCBI Taxonomy" id="6186"/>
    <lineage>
        <taxon>Eukaryota</taxon>
        <taxon>Metazoa</taxon>
        <taxon>Spiralia</taxon>
        <taxon>Lophotrochozoa</taxon>
        <taxon>Platyhelminthes</taxon>
        <taxon>Trematoda</taxon>
        <taxon>Digenea</taxon>
        <taxon>Strigeidida</taxon>
        <taxon>Schistosomatoidea</taxon>
        <taxon>Schistosomatidae</taxon>
        <taxon>Schistosoma</taxon>
    </lineage>
</organism>
<feature type="region of interest" description="Disordered" evidence="11">
    <location>
        <begin position="308"/>
        <end position="327"/>
    </location>
</feature>
<keyword evidence="8 12" id="KW-0472">Membrane</keyword>
<evidence type="ECO:0000259" key="13">
    <source>
        <dbReference type="PROSITE" id="PS50022"/>
    </source>
</evidence>
<evidence type="ECO:0000256" key="10">
    <source>
        <dbReference type="ARBA" id="ARBA00023180"/>
    </source>
</evidence>
<reference evidence="16" key="1">
    <citation type="submission" date="2016-06" db="UniProtKB">
        <authorList>
            <consortium name="WormBaseParasite"/>
        </authorList>
    </citation>
    <scope>IDENTIFICATION</scope>
</reference>
<evidence type="ECO:0000313" key="15">
    <source>
        <dbReference type="Proteomes" id="UP000279833"/>
    </source>
</evidence>
<evidence type="ECO:0000256" key="4">
    <source>
        <dbReference type="ARBA" id="ARBA00022729"/>
    </source>
</evidence>
<dbReference type="EMBL" id="UZAK01032550">
    <property type="protein sequence ID" value="VDP28673.1"/>
    <property type="molecule type" value="Genomic_DNA"/>
</dbReference>
<evidence type="ECO:0000256" key="9">
    <source>
        <dbReference type="ARBA" id="ARBA00023157"/>
    </source>
</evidence>
<dbReference type="AlphaFoldDB" id="A0A183JZ10"/>
<evidence type="ECO:0000313" key="14">
    <source>
        <dbReference type="EMBL" id="VDP28673.1"/>
    </source>
</evidence>
<evidence type="ECO:0000256" key="2">
    <source>
        <dbReference type="ARBA" id="ARBA00022475"/>
    </source>
</evidence>
<dbReference type="InterPro" id="IPR008979">
    <property type="entry name" value="Galactose-bd-like_sf"/>
</dbReference>
<keyword evidence="7 12" id="KW-1133">Transmembrane helix</keyword>
<reference evidence="14 15" key="2">
    <citation type="submission" date="2018-11" db="EMBL/GenBank/DDBJ databases">
        <authorList>
            <consortium name="Pathogen Informatics"/>
        </authorList>
    </citation>
    <scope>NUCLEOTIDE SEQUENCE [LARGE SCALE GENOMIC DNA]</scope>
    <source>
        <strain evidence="14">Dakar</strain>
        <strain evidence="15">Dakar, Senegal</strain>
    </source>
</reference>
<comment type="subcellular location">
    <subcellularLocation>
        <location evidence="1">Cell membrane</location>
        <topology evidence="1">Single-pass type I membrane protein</topology>
    </subcellularLocation>
</comment>
<evidence type="ECO:0000256" key="6">
    <source>
        <dbReference type="ARBA" id="ARBA00022840"/>
    </source>
</evidence>
<dbReference type="PANTHER" id="PTHR16148">
    <property type="entry name" value="NF-KAPPA-B-REPRESSING FACTOR-RELATED"/>
    <property type="match status" value="1"/>
</dbReference>
<dbReference type="GO" id="GO:0005654">
    <property type="term" value="C:nucleoplasm"/>
    <property type="evidence" value="ECO:0007669"/>
    <property type="project" value="TreeGrafter"/>
</dbReference>
<feature type="region of interest" description="Disordered" evidence="11">
    <location>
        <begin position="332"/>
        <end position="384"/>
    </location>
</feature>
<dbReference type="GO" id="GO:0005730">
    <property type="term" value="C:nucleolus"/>
    <property type="evidence" value="ECO:0007669"/>
    <property type="project" value="TreeGrafter"/>
</dbReference>
<evidence type="ECO:0000256" key="3">
    <source>
        <dbReference type="ARBA" id="ARBA00022692"/>
    </source>
</evidence>
<evidence type="ECO:0000256" key="12">
    <source>
        <dbReference type="SAM" id="Phobius"/>
    </source>
</evidence>
<dbReference type="Proteomes" id="UP000279833">
    <property type="component" value="Unassembled WGS sequence"/>
</dbReference>
<keyword evidence="15" id="KW-1185">Reference proteome</keyword>
<dbReference type="Pfam" id="PF21114">
    <property type="entry name" value="DDR1-2_DS-like"/>
    <property type="match status" value="1"/>
</dbReference>
<keyword evidence="5" id="KW-0547">Nucleotide-binding</keyword>
<keyword evidence="9" id="KW-1015">Disulfide bond</keyword>